<organism evidence="1 2">
    <name type="scientific">Sulfobacillus acidophilus</name>
    <dbReference type="NCBI Taxonomy" id="53633"/>
    <lineage>
        <taxon>Bacteria</taxon>
        <taxon>Bacillati</taxon>
        <taxon>Bacillota</taxon>
        <taxon>Clostridia</taxon>
        <taxon>Eubacteriales</taxon>
        <taxon>Clostridiales Family XVII. Incertae Sedis</taxon>
        <taxon>Sulfobacillus</taxon>
    </lineage>
</organism>
<gene>
    <name evidence="1" type="ORF">C7B45_12750</name>
</gene>
<dbReference type="AlphaFoldDB" id="A0A2T2WFF4"/>
<reference evidence="1 2" key="1">
    <citation type="journal article" date="2014" name="BMC Genomics">
        <title>Comparison of environmental and isolate Sulfobacillus genomes reveals diverse carbon, sulfur, nitrogen, and hydrogen metabolisms.</title>
        <authorList>
            <person name="Justice N.B."/>
            <person name="Norman A."/>
            <person name="Brown C.T."/>
            <person name="Singh A."/>
            <person name="Thomas B.C."/>
            <person name="Banfield J.F."/>
        </authorList>
    </citation>
    <scope>NUCLEOTIDE SEQUENCE [LARGE SCALE GENOMIC DNA]</scope>
    <source>
        <strain evidence="1">AMDSBA3</strain>
    </source>
</reference>
<dbReference type="EMBL" id="PXYV01000046">
    <property type="protein sequence ID" value="PSR20959.1"/>
    <property type="molecule type" value="Genomic_DNA"/>
</dbReference>
<name>A0A2T2WFF4_9FIRM</name>
<accession>A0A2T2WFF4</accession>
<comment type="caution">
    <text evidence="1">The sequence shown here is derived from an EMBL/GenBank/DDBJ whole genome shotgun (WGS) entry which is preliminary data.</text>
</comment>
<dbReference type="Pfam" id="PF03698">
    <property type="entry name" value="UPF0180"/>
    <property type="match status" value="1"/>
</dbReference>
<dbReference type="InterPro" id="IPR005370">
    <property type="entry name" value="UPF0180"/>
</dbReference>
<evidence type="ECO:0000313" key="2">
    <source>
        <dbReference type="Proteomes" id="UP000241848"/>
    </source>
</evidence>
<evidence type="ECO:0000313" key="1">
    <source>
        <dbReference type="EMBL" id="PSR20959.1"/>
    </source>
</evidence>
<evidence type="ECO:0008006" key="3">
    <source>
        <dbReference type="Google" id="ProtNLM"/>
    </source>
</evidence>
<protein>
    <recommendedName>
        <fullName evidence="3">YkuS family protein</fullName>
    </recommendedName>
</protein>
<proteinExistence type="predicted"/>
<dbReference type="Proteomes" id="UP000241848">
    <property type="component" value="Unassembled WGS sequence"/>
</dbReference>
<sequence length="84" mass="8880">MSDATVALEAGLTSYRHTLEKAGYHVIALDEQALGVAQAIVVQGLDNQFLGIADPQSLAPVINADGMTPNEVLHAVKNRAILRS</sequence>